<feature type="domain" description="N-acetyltransferase" evidence="3">
    <location>
        <begin position="1"/>
        <end position="130"/>
    </location>
</feature>
<dbReference type="EMBL" id="BOMV01000082">
    <property type="protein sequence ID" value="GIF00408.1"/>
    <property type="molecule type" value="Genomic_DNA"/>
</dbReference>
<dbReference type="PANTHER" id="PTHR43877:SF1">
    <property type="entry name" value="ACETYLTRANSFERASE"/>
    <property type="match status" value="1"/>
</dbReference>
<evidence type="ECO:0000313" key="5">
    <source>
        <dbReference type="Proteomes" id="UP000636960"/>
    </source>
</evidence>
<accession>A0A919K7X7</accession>
<keyword evidence="1" id="KW-0808">Transferase</keyword>
<organism evidence="4 5">
    <name type="scientific">Paractinoplanes rishiriensis</name>
    <dbReference type="NCBI Taxonomy" id="1050105"/>
    <lineage>
        <taxon>Bacteria</taxon>
        <taxon>Bacillati</taxon>
        <taxon>Actinomycetota</taxon>
        <taxon>Actinomycetes</taxon>
        <taxon>Micromonosporales</taxon>
        <taxon>Micromonosporaceae</taxon>
        <taxon>Paractinoplanes</taxon>
    </lineage>
</organism>
<dbReference type="Pfam" id="PF00583">
    <property type="entry name" value="Acetyltransf_1"/>
    <property type="match status" value="1"/>
</dbReference>
<dbReference type="CDD" id="cd04301">
    <property type="entry name" value="NAT_SF"/>
    <property type="match status" value="2"/>
</dbReference>
<protein>
    <submittedName>
        <fullName evidence="4">N-acetyltransferase</fullName>
    </submittedName>
</protein>
<dbReference type="InterPro" id="IPR000182">
    <property type="entry name" value="GNAT_dom"/>
</dbReference>
<evidence type="ECO:0000313" key="4">
    <source>
        <dbReference type="EMBL" id="GIF00408.1"/>
    </source>
</evidence>
<sequence length="284" mass="30354">MTVRITHLTDPAASATSRRLAWVATAGDGRPLGVAFLRVPTAGGSAELDVQVHPSERRAGVGTRLLEAAGEAARSIRTVPVPEDSPAAHFCRARGMRQVLALTFTRLSLSEAPTEPGDPPAGYRMVHWDGRVPADLAETYARSRRAMDDMPMDDADYVPPVWDVDRLHAAAAAVESRGELLCTTAALAADGEIAGFTEVVIPAGHRGDAENYGTGVLPEHRGRGLALHLKRASIAHVRSRFPALAGLLADTADSNASMRHINETLGYRPTHRSLLYQLDLPPAS</sequence>
<dbReference type="Proteomes" id="UP000636960">
    <property type="component" value="Unassembled WGS sequence"/>
</dbReference>
<dbReference type="Gene3D" id="3.40.630.30">
    <property type="match status" value="1"/>
</dbReference>
<dbReference type="AlphaFoldDB" id="A0A919K7X7"/>
<dbReference type="InterPro" id="IPR050832">
    <property type="entry name" value="Bact_Acetyltransf"/>
</dbReference>
<keyword evidence="2" id="KW-0012">Acyltransferase</keyword>
<proteinExistence type="predicted"/>
<evidence type="ECO:0000259" key="3">
    <source>
        <dbReference type="PROSITE" id="PS51186"/>
    </source>
</evidence>
<dbReference type="Pfam" id="PF13508">
    <property type="entry name" value="Acetyltransf_7"/>
    <property type="match status" value="1"/>
</dbReference>
<reference evidence="4" key="1">
    <citation type="submission" date="2021-01" db="EMBL/GenBank/DDBJ databases">
        <title>Whole genome shotgun sequence of Actinoplanes rishiriensis NBRC 108556.</title>
        <authorList>
            <person name="Komaki H."/>
            <person name="Tamura T."/>
        </authorList>
    </citation>
    <scope>NUCLEOTIDE SEQUENCE</scope>
    <source>
        <strain evidence="4">NBRC 108556</strain>
    </source>
</reference>
<evidence type="ECO:0000256" key="2">
    <source>
        <dbReference type="ARBA" id="ARBA00023315"/>
    </source>
</evidence>
<evidence type="ECO:0000256" key="1">
    <source>
        <dbReference type="ARBA" id="ARBA00022679"/>
    </source>
</evidence>
<dbReference type="SUPFAM" id="SSF55729">
    <property type="entry name" value="Acyl-CoA N-acyltransferases (Nat)"/>
    <property type="match status" value="2"/>
</dbReference>
<dbReference type="RefSeq" id="WP_203788174.1">
    <property type="nucleotide sequence ID" value="NZ_BOMV01000082.1"/>
</dbReference>
<gene>
    <name evidence="4" type="ORF">Ari01nite_78720</name>
</gene>
<name>A0A919K7X7_9ACTN</name>
<dbReference type="PANTHER" id="PTHR43877">
    <property type="entry name" value="AMINOALKYLPHOSPHONATE N-ACETYLTRANSFERASE-RELATED-RELATED"/>
    <property type="match status" value="1"/>
</dbReference>
<dbReference type="InterPro" id="IPR016181">
    <property type="entry name" value="Acyl_CoA_acyltransferase"/>
</dbReference>
<feature type="domain" description="N-acetyltransferase" evidence="3">
    <location>
        <begin position="145"/>
        <end position="284"/>
    </location>
</feature>
<dbReference type="GO" id="GO:0016747">
    <property type="term" value="F:acyltransferase activity, transferring groups other than amino-acyl groups"/>
    <property type="evidence" value="ECO:0007669"/>
    <property type="project" value="InterPro"/>
</dbReference>
<comment type="caution">
    <text evidence="4">The sequence shown here is derived from an EMBL/GenBank/DDBJ whole genome shotgun (WGS) entry which is preliminary data.</text>
</comment>
<dbReference type="PROSITE" id="PS51186">
    <property type="entry name" value="GNAT"/>
    <property type="match status" value="2"/>
</dbReference>
<keyword evidence="5" id="KW-1185">Reference proteome</keyword>